<evidence type="ECO:0000256" key="6">
    <source>
        <dbReference type="SAM" id="Phobius"/>
    </source>
</evidence>
<protein>
    <submittedName>
        <fullName evidence="7">Uncharacterized protein</fullName>
    </submittedName>
</protein>
<gene>
    <name evidence="7" type="ORF">HaLaN_23430</name>
</gene>
<evidence type="ECO:0000256" key="4">
    <source>
        <dbReference type="ARBA" id="ARBA00022989"/>
    </source>
</evidence>
<dbReference type="EMBL" id="BLLF01002821">
    <property type="protein sequence ID" value="GFH25462.1"/>
    <property type="molecule type" value="Genomic_DNA"/>
</dbReference>
<feature type="transmembrane region" description="Helical" evidence="6">
    <location>
        <begin position="46"/>
        <end position="66"/>
    </location>
</feature>
<name>A0A6A0A4F1_HAELA</name>
<keyword evidence="8" id="KW-1185">Reference proteome</keyword>
<organism evidence="7 8">
    <name type="scientific">Haematococcus lacustris</name>
    <name type="common">Green alga</name>
    <name type="synonym">Haematococcus pluvialis</name>
    <dbReference type="NCBI Taxonomy" id="44745"/>
    <lineage>
        <taxon>Eukaryota</taxon>
        <taxon>Viridiplantae</taxon>
        <taxon>Chlorophyta</taxon>
        <taxon>core chlorophytes</taxon>
        <taxon>Chlorophyceae</taxon>
        <taxon>CS clade</taxon>
        <taxon>Chlamydomonadales</taxon>
        <taxon>Haematococcaceae</taxon>
        <taxon>Haematococcus</taxon>
    </lineage>
</organism>
<dbReference type="GO" id="GO:0022857">
    <property type="term" value="F:transmembrane transporter activity"/>
    <property type="evidence" value="ECO:0007669"/>
    <property type="project" value="InterPro"/>
</dbReference>
<evidence type="ECO:0000256" key="5">
    <source>
        <dbReference type="ARBA" id="ARBA00023136"/>
    </source>
</evidence>
<sequence>MVPPRNDTCVYFSAALCRMVYAFSRDGAMLGSRWWRQLNPKSKQPVAGVWFMSVLCFFITLLAVYLGQVNTTITSIFVVSLHLSYGRYHFHDDTHMVTSTMQLPCKSVRVSLAHGMMVLVYDPSQLCFADDLCSRALQLLGMPQRSVATQCGAAWAPVVSCKPHGSCMQGFPLAYVCGRTQRPSSLDPST</sequence>
<dbReference type="AlphaFoldDB" id="A0A6A0A4F1"/>
<evidence type="ECO:0000313" key="7">
    <source>
        <dbReference type="EMBL" id="GFH25462.1"/>
    </source>
</evidence>
<evidence type="ECO:0000256" key="2">
    <source>
        <dbReference type="ARBA" id="ARBA00022448"/>
    </source>
</evidence>
<accession>A0A6A0A4F1</accession>
<dbReference type="PANTHER" id="PTHR45649">
    <property type="entry name" value="AMINO-ACID PERMEASE BAT1"/>
    <property type="match status" value="1"/>
</dbReference>
<keyword evidence="4 6" id="KW-1133">Transmembrane helix</keyword>
<dbReference type="Pfam" id="PF13520">
    <property type="entry name" value="AA_permease_2"/>
    <property type="match status" value="1"/>
</dbReference>
<dbReference type="GO" id="GO:0016020">
    <property type="term" value="C:membrane"/>
    <property type="evidence" value="ECO:0007669"/>
    <property type="project" value="UniProtKB-SubCell"/>
</dbReference>
<reference evidence="7 8" key="1">
    <citation type="submission" date="2020-02" db="EMBL/GenBank/DDBJ databases">
        <title>Draft genome sequence of Haematococcus lacustris strain NIES-144.</title>
        <authorList>
            <person name="Morimoto D."/>
            <person name="Nakagawa S."/>
            <person name="Yoshida T."/>
            <person name="Sawayama S."/>
        </authorList>
    </citation>
    <scope>NUCLEOTIDE SEQUENCE [LARGE SCALE GENOMIC DNA]</scope>
    <source>
        <strain evidence="7 8">NIES-144</strain>
    </source>
</reference>
<dbReference type="Proteomes" id="UP000485058">
    <property type="component" value="Unassembled WGS sequence"/>
</dbReference>
<dbReference type="PANTHER" id="PTHR45649:SF26">
    <property type="entry name" value="OS04G0435100 PROTEIN"/>
    <property type="match status" value="1"/>
</dbReference>
<evidence type="ECO:0000256" key="3">
    <source>
        <dbReference type="ARBA" id="ARBA00022692"/>
    </source>
</evidence>
<keyword evidence="2" id="KW-0813">Transport</keyword>
<keyword evidence="3 6" id="KW-0812">Transmembrane</keyword>
<dbReference type="Gene3D" id="1.20.1740.10">
    <property type="entry name" value="Amino acid/polyamine transporter I"/>
    <property type="match status" value="1"/>
</dbReference>
<comment type="caution">
    <text evidence="7">The sequence shown here is derived from an EMBL/GenBank/DDBJ whole genome shotgun (WGS) entry which is preliminary data.</text>
</comment>
<evidence type="ECO:0000256" key="1">
    <source>
        <dbReference type="ARBA" id="ARBA00004141"/>
    </source>
</evidence>
<keyword evidence="5 6" id="KW-0472">Membrane</keyword>
<evidence type="ECO:0000313" key="8">
    <source>
        <dbReference type="Proteomes" id="UP000485058"/>
    </source>
</evidence>
<comment type="subcellular location">
    <subcellularLocation>
        <location evidence="1">Membrane</location>
        <topology evidence="1">Multi-pass membrane protein</topology>
    </subcellularLocation>
</comment>
<proteinExistence type="predicted"/>
<dbReference type="InterPro" id="IPR002293">
    <property type="entry name" value="AA/rel_permease1"/>
</dbReference>